<sequence>MCVLHAECEANEMNRVFPLLAGEETAWPSTASVTKTGQSMDTIRLRHVRRQDRKALQRLESIVCVLRHVQKAPASDTSK</sequence>
<dbReference type="EMBL" id="CM047585">
    <property type="protein sequence ID" value="KAI9910985.1"/>
    <property type="molecule type" value="Genomic_DNA"/>
</dbReference>
<dbReference type="Proteomes" id="UP001163321">
    <property type="component" value="Chromosome 6"/>
</dbReference>
<keyword evidence="2" id="KW-1185">Reference proteome</keyword>
<comment type="caution">
    <text evidence="1">The sequence shown here is derived from an EMBL/GenBank/DDBJ whole genome shotgun (WGS) entry which is preliminary data.</text>
</comment>
<protein>
    <submittedName>
        <fullName evidence="1">Uncharacterized protein</fullName>
    </submittedName>
</protein>
<accession>A0ACC0VYH6</accession>
<proteinExistence type="predicted"/>
<reference evidence="1 2" key="1">
    <citation type="journal article" date="2022" name="bioRxiv">
        <title>The genome of the oomycete Peronosclerospora sorghi, a cosmopolitan pathogen of maize and sorghum, is inflated with dispersed pseudogenes.</title>
        <authorList>
            <person name="Fletcher K."/>
            <person name="Martin F."/>
            <person name="Isakeit T."/>
            <person name="Cavanaugh K."/>
            <person name="Magill C."/>
            <person name="Michelmore R."/>
        </authorList>
    </citation>
    <scope>NUCLEOTIDE SEQUENCE [LARGE SCALE GENOMIC DNA]</scope>
    <source>
        <strain evidence="1">P6</strain>
    </source>
</reference>
<organism evidence="1 2">
    <name type="scientific">Peronosclerospora sorghi</name>
    <dbReference type="NCBI Taxonomy" id="230839"/>
    <lineage>
        <taxon>Eukaryota</taxon>
        <taxon>Sar</taxon>
        <taxon>Stramenopiles</taxon>
        <taxon>Oomycota</taxon>
        <taxon>Peronosporomycetes</taxon>
        <taxon>Peronosporales</taxon>
        <taxon>Peronosporaceae</taxon>
        <taxon>Peronosclerospora</taxon>
    </lineage>
</organism>
<evidence type="ECO:0000313" key="2">
    <source>
        <dbReference type="Proteomes" id="UP001163321"/>
    </source>
</evidence>
<name>A0ACC0VYH6_9STRA</name>
<evidence type="ECO:0000313" key="1">
    <source>
        <dbReference type="EMBL" id="KAI9910985.1"/>
    </source>
</evidence>
<gene>
    <name evidence="1" type="ORF">PsorP6_010990</name>
</gene>